<evidence type="ECO:0000259" key="8">
    <source>
        <dbReference type="PROSITE" id="PS51384"/>
    </source>
</evidence>
<organism evidence="9 10">
    <name type="scientific">Angustibacter aerolatus</name>
    <dbReference type="NCBI Taxonomy" id="1162965"/>
    <lineage>
        <taxon>Bacteria</taxon>
        <taxon>Bacillati</taxon>
        <taxon>Actinomycetota</taxon>
        <taxon>Actinomycetes</taxon>
        <taxon>Kineosporiales</taxon>
        <taxon>Kineosporiaceae</taxon>
    </lineage>
</organism>
<feature type="domain" description="FAD-binding FR-type" evidence="8">
    <location>
        <begin position="1"/>
        <end position="101"/>
    </location>
</feature>
<dbReference type="PRINTS" id="PR00409">
    <property type="entry name" value="PHDIOXRDTASE"/>
</dbReference>
<gene>
    <name evidence="9" type="ORF">GCM10025868_30400</name>
</gene>
<dbReference type="InterPro" id="IPR017938">
    <property type="entry name" value="Riboflavin_synthase-like_b-brl"/>
</dbReference>
<feature type="region of interest" description="Disordered" evidence="7">
    <location>
        <begin position="85"/>
        <end position="104"/>
    </location>
</feature>
<dbReference type="Gene3D" id="2.40.30.10">
    <property type="entry name" value="Translation factors"/>
    <property type="match status" value="1"/>
</dbReference>
<evidence type="ECO:0000256" key="1">
    <source>
        <dbReference type="ARBA" id="ARBA00001974"/>
    </source>
</evidence>
<evidence type="ECO:0000256" key="2">
    <source>
        <dbReference type="ARBA" id="ARBA00022630"/>
    </source>
</evidence>
<reference evidence="10" key="1">
    <citation type="journal article" date="2019" name="Int. J. Syst. Evol. Microbiol.">
        <title>The Global Catalogue of Microorganisms (GCM) 10K type strain sequencing project: providing services to taxonomists for standard genome sequencing and annotation.</title>
        <authorList>
            <consortium name="The Broad Institute Genomics Platform"/>
            <consortium name="The Broad Institute Genome Sequencing Center for Infectious Disease"/>
            <person name="Wu L."/>
            <person name="Ma J."/>
        </authorList>
    </citation>
    <scope>NUCLEOTIDE SEQUENCE [LARGE SCALE GENOMIC DNA]</scope>
    <source>
        <strain evidence="10">NBRC 108730</strain>
    </source>
</reference>
<proteinExistence type="predicted"/>
<dbReference type="InterPro" id="IPR050415">
    <property type="entry name" value="MRET"/>
</dbReference>
<evidence type="ECO:0000256" key="3">
    <source>
        <dbReference type="ARBA" id="ARBA00022714"/>
    </source>
</evidence>
<protein>
    <recommendedName>
        <fullName evidence="8">FAD-binding FR-type domain-containing protein</fullName>
    </recommendedName>
</protein>
<evidence type="ECO:0000256" key="6">
    <source>
        <dbReference type="ARBA" id="ARBA00023014"/>
    </source>
</evidence>
<keyword evidence="2" id="KW-0285">Flavoprotein</keyword>
<comment type="caution">
    <text evidence="9">The sequence shown here is derived from an EMBL/GenBank/DDBJ whole genome shotgun (WGS) entry which is preliminary data.</text>
</comment>
<keyword evidence="5" id="KW-0408">Iron</keyword>
<keyword evidence="6" id="KW-0411">Iron-sulfur</keyword>
<evidence type="ECO:0000313" key="9">
    <source>
        <dbReference type="EMBL" id="GMA87790.1"/>
    </source>
</evidence>
<comment type="cofactor">
    <cofactor evidence="1">
        <name>FAD</name>
        <dbReference type="ChEBI" id="CHEBI:57692"/>
    </cofactor>
</comment>
<evidence type="ECO:0000256" key="5">
    <source>
        <dbReference type="ARBA" id="ARBA00023004"/>
    </source>
</evidence>
<dbReference type="EMBL" id="BSUZ01000001">
    <property type="protein sequence ID" value="GMA87790.1"/>
    <property type="molecule type" value="Genomic_DNA"/>
</dbReference>
<sequence>MTAREHVADDVVALRLEGDGPLPRWQPGAHVALRLPSGRRRTYSLCGDPLDRAGYRVAVRRLGGGSAEPARAAGRHRACWCVRRATGSRSPASPRSASWPAASA</sequence>
<evidence type="ECO:0000256" key="7">
    <source>
        <dbReference type="SAM" id="MobiDB-lite"/>
    </source>
</evidence>
<keyword evidence="4" id="KW-0479">Metal-binding</keyword>
<keyword evidence="3" id="KW-0001">2Fe-2S</keyword>
<dbReference type="PANTHER" id="PTHR47354:SF1">
    <property type="entry name" value="CARNITINE MONOOXYGENASE REDUCTASE SUBUNIT"/>
    <property type="match status" value="1"/>
</dbReference>
<dbReference type="PROSITE" id="PS51384">
    <property type="entry name" value="FAD_FR"/>
    <property type="match status" value="1"/>
</dbReference>
<evidence type="ECO:0000313" key="10">
    <source>
        <dbReference type="Proteomes" id="UP001157017"/>
    </source>
</evidence>
<dbReference type="Proteomes" id="UP001157017">
    <property type="component" value="Unassembled WGS sequence"/>
</dbReference>
<name>A0ABQ6JLY6_9ACTN</name>
<evidence type="ECO:0000256" key="4">
    <source>
        <dbReference type="ARBA" id="ARBA00022723"/>
    </source>
</evidence>
<dbReference type="PANTHER" id="PTHR47354">
    <property type="entry name" value="NADH OXIDOREDUCTASE HCR"/>
    <property type="match status" value="1"/>
</dbReference>
<dbReference type="SUPFAM" id="SSF63380">
    <property type="entry name" value="Riboflavin synthase domain-like"/>
    <property type="match status" value="1"/>
</dbReference>
<dbReference type="InterPro" id="IPR017927">
    <property type="entry name" value="FAD-bd_FR_type"/>
</dbReference>
<accession>A0ABQ6JLY6</accession>
<keyword evidence="10" id="KW-1185">Reference proteome</keyword>